<evidence type="ECO:0000256" key="5">
    <source>
        <dbReference type="SAM" id="Phobius"/>
    </source>
</evidence>
<name>G3B111_CANTC</name>
<dbReference type="EMBL" id="GL996515">
    <property type="protein sequence ID" value="EGV64856.1"/>
    <property type="molecule type" value="Genomic_DNA"/>
</dbReference>
<comment type="subcellular location">
    <subcellularLocation>
        <location evidence="1">Membrane</location>
        <topology evidence="1">Multi-pass membrane protein</topology>
    </subcellularLocation>
</comment>
<evidence type="ECO:0000256" key="2">
    <source>
        <dbReference type="ARBA" id="ARBA00022692"/>
    </source>
</evidence>
<evidence type="ECO:0008006" key="8">
    <source>
        <dbReference type="Google" id="ProtNLM"/>
    </source>
</evidence>
<dbReference type="HOGENOM" id="CLU_016808_0_0_1"/>
<keyword evidence="3 5" id="KW-1133">Transmembrane helix</keyword>
<reference evidence="6 7" key="1">
    <citation type="journal article" date="2011" name="Proc. Natl. Acad. Sci. U.S.A.">
        <title>Comparative genomics of xylose-fermenting fungi for enhanced biofuel production.</title>
        <authorList>
            <person name="Wohlbach D.J."/>
            <person name="Kuo A."/>
            <person name="Sato T.K."/>
            <person name="Potts K.M."/>
            <person name="Salamov A.A."/>
            <person name="LaButti K.M."/>
            <person name="Sun H."/>
            <person name="Clum A."/>
            <person name="Pangilinan J.L."/>
            <person name="Lindquist E.A."/>
            <person name="Lucas S."/>
            <person name="Lapidus A."/>
            <person name="Jin M."/>
            <person name="Gunawan C."/>
            <person name="Balan V."/>
            <person name="Dale B.E."/>
            <person name="Jeffries T.W."/>
            <person name="Zinkel R."/>
            <person name="Barry K.W."/>
            <person name="Grigoriev I.V."/>
            <person name="Gasch A.P."/>
        </authorList>
    </citation>
    <scope>NUCLEOTIDE SEQUENCE [LARGE SCALE GENOMIC DNA]</scope>
    <source>
        <strain evidence="7">ATCC 10573 / BCRC 21748 / CBS 615 / JCM 9827 / NBRC 10315 / NRRL Y-1498 / VKM Y-70</strain>
    </source>
</reference>
<evidence type="ECO:0000256" key="3">
    <source>
        <dbReference type="ARBA" id="ARBA00022989"/>
    </source>
</evidence>
<sequence>MSEQPEICSLCLGGDTDVPPFGSLDDARDLIHPCSTCSIVVHRKCLLDWFNASPSDKLRIFEPTSLEDSTHELVSTSNVRPGPVHNDLEIGHPSDTTDIRINLSTNNLNNWVTSLMNPSNPLLPANRRSTVFILAPCPQCKNEIVFSMKRSPVLTFNTGVRSMLSKGLQYSGLFLGVTSAVTGVVSMGYIALTSCGLKMMNGIVPEPILVKMLTKNAASQSSLSMLSSLLVNTTNNTNNYGLDNLETALSRGLIDPFKFSRIPILPIILYRMRQSSFVQCVFQNFHKEVKLSNWFAEFMISGYISSLGNHQLARIVYQNVLNNVSSVIRNPLTFYKYLNVFKGVDFWNTNNMISMLIPARILYDLLFRVTLNQLHFDIAMKVRPRTIANNMPEHEFDEFELLNNKLNNIRILLKDYTTPKKDEDSLSQWINSKVNVLKTLFKDGLILKYIRLKVYLSMLKAKACLKDDYSETFSYRSFTLRCLTTVAWPFVSSKLGSFVNAVISKGINSRVPQENVMFLSNLIALVLVVLAKDIVNVYITNQKKNQLAKLSVINFDSNADLEVVFGSQTDLATEIQDINRELEEFTTTSFPGGFEIDMY</sequence>
<proteinExistence type="predicted"/>
<evidence type="ECO:0000256" key="1">
    <source>
        <dbReference type="ARBA" id="ARBA00004141"/>
    </source>
</evidence>
<accession>G3B111</accession>
<keyword evidence="2 5" id="KW-0812">Transmembrane</keyword>
<dbReference type="KEGG" id="cten:18247047"/>
<protein>
    <recommendedName>
        <fullName evidence="8">RING-CH-type domain-containing protein</fullName>
    </recommendedName>
</protein>
<dbReference type="Proteomes" id="UP000000707">
    <property type="component" value="Unassembled WGS sequence"/>
</dbReference>
<dbReference type="GeneID" id="18247047"/>
<keyword evidence="4 5" id="KW-0472">Membrane</keyword>
<organism evidence="7">
    <name type="scientific">Candida tenuis (strain ATCC 10573 / BCRC 21748 / CBS 615 / JCM 9827 / NBRC 10315 / NRRL Y-1498 / VKM Y-70)</name>
    <name type="common">Yeast</name>
    <name type="synonym">Yamadazyma tenuis</name>
    <dbReference type="NCBI Taxonomy" id="590646"/>
    <lineage>
        <taxon>Eukaryota</taxon>
        <taxon>Fungi</taxon>
        <taxon>Dikarya</taxon>
        <taxon>Ascomycota</taxon>
        <taxon>Saccharomycotina</taxon>
        <taxon>Pichiomycetes</taxon>
        <taxon>Debaryomycetaceae</taxon>
        <taxon>Yamadazyma</taxon>
    </lineage>
</organism>
<keyword evidence="7" id="KW-1185">Reference proteome</keyword>
<dbReference type="eggNOG" id="ENOG502S532">
    <property type="taxonomic scope" value="Eukaryota"/>
</dbReference>
<dbReference type="RefSeq" id="XP_006685662.1">
    <property type="nucleotide sequence ID" value="XM_006685599.1"/>
</dbReference>
<dbReference type="AlphaFoldDB" id="G3B111"/>
<evidence type="ECO:0000313" key="7">
    <source>
        <dbReference type="Proteomes" id="UP000000707"/>
    </source>
</evidence>
<dbReference type="PANTHER" id="PTHR46283">
    <property type="entry name" value="E3 UBIQUITIN-PROTEIN LIGASE MARCH5"/>
    <property type="match status" value="1"/>
</dbReference>
<dbReference type="GO" id="GO:0016020">
    <property type="term" value="C:membrane"/>
    <property type="evidence" value="ECO:0007669"/>
    <property type="project" value="UniProtKB-SubCell"/>
</dbReference>
<dbReference type="OrthoDB" id="5817083at2759"/>
<evidence type="ECO:0000256" key="4">
    <source>
        <dbReference type="ARBA" id="ARBA00023136"/>
    </source>
</evidence>
<feature type="transmembrane region" description="Helical" evidence="5">
    <location>
        <begin position="170"/>
        <end position="192"/>
    </location>
</feature>
<evidence type="ECO:0000313" key="6">
    <source>
        <dbReference type="EMBL" id="EGV64856.1"/>
    </source>
</evidence>
<gene>
    <name evidence="6" type="ORF">CANTEDRAFT_113621</name>
</gene>